<comment type="caution">
    <text evidence="3">The sequence shown here is derived from an EMBL/GenBank/DDBJ whole genome shotgun (WGS) entry which is preliminary data.</text>
</comment>
<sequence length="321" mass="34983">MHYSVALLASVVLLSTSFARVLPKVKRDNSTCCGYKLTNRGNTRFRYQHIIDFSTMTSLDQVYQAGWGIADGWQSGGSNPNTGQYTIARESNVKPVRGQGLTLTVPGGQDPKAGTFSGAEITFPYKVLGGYFEVEAKVTSVPGTVFGMFTMHGDPWDAPIGWQDEQDIEILSPSLMTPSPYNAAGIQLTNHHPSTGQMFETVAPFPADPSTAFHKYSISWLPSLSCPALNQPGSNTKYRYDGVLLNSPTNGYSKNPSEFYINLWTNADPYFSAGPPTADAVVTIKQIRVWYDTPNKVADGACPTKNTFDCTVAMACPVEVF</sequence>
<name>A0A8H3TXR2_9TREE</name>
<proteinExistence type="predicted"/>
<feature type="signal peptide" evidence="1">
    <location>
        <begin position="1"/>
        <end position="19"/>
    </location>
</feature>
<dbReference type="GO" id="GO:0005975">
    <property type="term" value="P:carbohydrate metabolic process"/>
    <property type="evidence" value="ECO:0007669"/>
    <property type="project" value="InterPro"/>
</dbReference>
<gene>
    <name evidence="3" type="ORF">NliqN6_5425</name>
</gene>
<feature type="domain" description="GH16" evidence="2">
    <location>
        <begin position="51"/>
        <end position="295"/>
    </location>
</feature>
<dbReference type="InterPro" id="IPR013320">
    <property type="entry name" value="ConA-like_dom_sf"/>
</dbReference>
<accession>A0A8H3TXR2</accession>
<evidence type="ECO:0000256" key="1">
    <source>
        <dbReference type="SAM" id="SignalP"/>
    </source>
</evidence>
<dbReference type="PANTHER" id="PTHR38121:SF4">
    <property type="entry name" value="GH16 DOMAIN-CONTAINING PROTEIN-RELATED"/>
    <property type="match status" value="1"/>
</dbReference>
<dbReference type="AlphaFoldDB" id="A0A8H3TXR2"/>
<dbReference type="Pfam" id="PF00722">
    <property type="entry name" value="Glyco_hydro_16"/>
    <property type="match status" value="1"/>
</dbReference>
<dbReference type="GO" id="GO:0004553">
    <property type="term" value="F:hydrolase activity, hydrolyzing O-glycosyl compounds"/>
    <property type="evidence" value="ECO:0007669"/>
    <property type="project" value="InterPro"/>
</dbReference>
<protein>
    <recommendedName>
        <fullName evidence="2">GH16 domain-containing protein</fullName>
    </recommendedName>
</protein>
<dbReference type="Gene3D" id="2.60.120.200">
    <property type="match status" value="1"/>
</dbReference>
<evidence type="ECO:0000313" key="4">
    <source>
        <dbReference type="Proteomes" id="UP000620104"/>
    </source>
</evidence>
<dbReference type="SUPFAM" id="SSF49899">
    <property type="entry name" value="Concanavalin A-like lectins/glucanases"/>
    <property type="match status" value="1"/>
</dbReference>
<keyword evidence="4" id="KW-1185">Reference proteome</keyword>
<dbReference type="Proteomes" id="UP000620104">
    <property type="component" value="Unassembled WGS sequence"/>
</dbReference>
<organism evidence="3 4">
    <name type="scientific">Naganishia liquefaciens</name>
    <dbReference type="NCBI Taxonomy" id="104408"/>
    <lineage>
        <taxon>Eukaryota</taxon>
        <taxon>Fungi</taxon>
        <taxon>Dikarya</taxon>
        <taxon>Basidiomycota</taxon>
        <taxon>Agaricomycotina</taxon>
        <taxon>Tremellomycetes</taxon>
        <taxon>Filobasidiales</taxon>
        <taxon>Filobasidiaceae</taxon>
        <taxon>Naganishia</taxon>
    </lineage>
</organism>
<dbReference type="EMBL" id="BLZA01000035">
    <property type="protein sequence ID" value="GHJ89023.1"/>
    <property type="molecule type" value="Genomic_DNA"/>
</dbReference>
<dbReference type="PROSITE" id="PS51762">
    <property type="entry name" value="GH16_2"/>
    <property type="match status" value="1"/>
</dbReference>
<reference evidence="3" key="1">
    <citation type="submission" date="2020-07" db="EMBL/GenBank/DDBJ databases">
        <title>Draft Genome Sequence of a Deep-Sea Yeast, Naganishia (Cryptococcus) liquefaciens strain N6.</title>
        <authorList>
            <person name="Han Y.W."/>
            <person name="Kajitani R."/>
            <person name="Morimoto H."/>
            <person name="Parhat M."/>
            <person name="Tsubouchi H."/>
            <person name="Bakenova O."/>
            <person name="Ogata M."/>
            <person name="Argunhan B."/>
            <person name="Aoki R."/>
            <person name="Kajiwara S."/>
            <person name="Itoh T."/>
            <person name="Iwasaki H."/>
        </authorList>
    </citation>
    <scope>NUCLEOTIDE SEQUENCE</scope>
    <source>
        <strain evidence="3">N6</strain>
    </source>
</reference>
<dbReference type="CDD" id="cd00413">
    <property type="entry name" value="Glyco_hydrolase_16"/>
    <property type="match status" value="1"/>
</dbReference>
<dbReference type="InterPro" id="IPR000757">
    <property type="entry name" value="Beta-glucanase-like"/>
</dbReference>
<keyword evidence="1" id="KW-0732">Signal</keyword>
<dbReference type="OrthoDB" id="2579977at2759"/>
<evidence type="ECO:0000313" key="3">
    <source>
        <dbReference type="EMBL" id="GHJ89023.1"/>
    </source>
</evidence>
<dbReference type="PANTHER" id="PTHR38121">
    <property type="entry name" value="GH16 DOMAIN-CONTAINING PROTEIN"/>
    <property type="match status" value="1"/>
</dbReference>
<feature type="chain" id="PRO_5034492012" description="GH16 domain-containing protein" evidence="1">
    <location>
        <begin position="20"/>
        <end position="321"/>
    </location>
</feature>
<evidence type="ECO:0000259" key="2">
    <source>
        <dbReference type="PROSITE" id="PS51762"/>
    </source>
</evidence>